<sequence length="364" mass="41688">MFGNKISPASQLTAFFSACRGHHTHIEFRPWTQDNSILVAGRNILIPKPFLIEAFISANETFTSLLARSPNPEQWSAEDARALLDSSLILLLVGAENLTAVNTRRRVLLREFDEGLRVVSVREEAKWLEGVLTSPLAKHNKSPLLWHYRRWLVEKYGLDVLEGGLEGEMKVVQKSGEVHPKNYYVRVDSWLRVVRFLKMSAEPCSVCCSMLLLQAWNYARFITTTFYSQYPRTTLEVMEFVERHAEFCLVHVSDTSCWSFLLFLFYKARECAEPSARTTLFDITKGVMYFAHDTARGHESVWVFLKTVLASGGALGERQEDLIELLEGWVNHQDGGEDKLKETELERKALEWVRKRGDGHSSVQ</sequence>
<dbReference type="EMBL" id="JBBBZM010000021">
    <property type="protein sequence ID" value="KAL0638476.1"/>
    <property type="molecule type" value="Genomic_DNA"/>
</dbReference>
<comment type="caution">
    <text evidence="1">The sequence shown here is derived from an EMBL/GenBank/DDBJ whole genome shotgun (WGS) entry which is preliminary data.</text>
</comment>
<keyword evidence="2" id="KW-1185">Reference proteome</keyword>
<dbReference type="PROSITE" id="PS51257">
    <property type="entry name" value="PROKAR_LIPOPROTEIN"/>
    <property type="match status" value="1"/>
</dbReference>
<reference evidence="1 2" key="1">
    <citation type="submission" date="2024-02" db="EMBL/GenBank/DDBJ databases">
        <title>Discinaceae phylogenomics.</title>
        <authorList>
            <person name="Dirks A.C."/>
            <person name="James T.Y."/>
        </authorList>
    </citation>
    <scope>NUCLEOTIDE SEQUENCE [LARGE SCALE GENOMIC DNA]</scope>
    <source>
        <strain evidence="1 2">ACD0624</strain>
    </source>
</reference>
<name>A0ABR3GRB8_9PEZI</name>
<dbReference type="PANTHER" id="PTHR11129:SF3">
    <property type="entry name" value="PROTEIN PRENYLTRANSFERASE ALPHA SUBUNIT REPEAT-CONTAINING PROTEIN 1"/>
    <property type="match status" value="1"/>
</dbReference>
<dbReference type="SUPFAM" id="SSF48439">
    <property type="entry name" value="Protein prenylyltransferase"/>
    <property type="match status" value="1"/>
</dbReference>
<organism evidence="1 2">
    <name type="scientific">Discina gigas</name>
    <dbReference type="NCBI Taxonomy" id="1032678"/>
    <lineage>
        <taxon>Eukaryota</taxon>
        <taxon>Fungi</taxon>
        <taxon>Dikarya</taxon>
        <taxon>Ascomycota</taxon>
        <taxon>Pezizomycotina</taxon>
        <taxon>Pezizomycetes</taxon>
        <taxon>Pezizales</taxon>
        <taxon>Discinaceae</taxon>
        <taxon>Discina</taxon>
    </lineage>
</organism>
<evidence type="ECO:0000313" key="1">
    <source>
        <dbReference type="EMBL" id="KAL0638476.1"/>
    </source>
</evidence>
<evidence type="ECO:0000313" key="2">
    <source>
        <dbReference type="Proteomes" id="UP001447188"/>
    </source>
</evidence>
<proteinExistence type="predicted"/>
<dbReference type="Proteomes" id="UP001447188">
    <property type="component" value="Unassembled WGS sequence"/>
</dbReference>
<dbReference type="Gene3D" id="1.25.40.120">
    <property type="entry name" value="Protein prenylyltransferase"/>
    <property type="match status" value="1"/>
</dbReference>
<gene>
    <name evidence="1" type="ORF">Q9L58_002412</name>
</gene>
<protein>
    <submittedName>
        <fullName evidence="1">Uncharacterized protein</fullName>
    </submittedName>
</protein>
<dbReference type="PANTHER" id="PTHR11129">
    <property type="entry name" value="PROTEIN FARNESYLTRANSFERASE ALPHA SUBUNIT/RAB GERANYLGERANYL TRANSFERASE ALPHA SUBUNIT"/>
    <property type="match status" value="1"/>
</dbReference>
<accession>A0ABR3GRB8</accession>